<evidence type="ECO:0000256" key="2">
    <source>
        <dbReference type="ARBA" id="ARBA00006524"/>
    </source>
</evidence>
<gene>
    <name evidence="6" type="ORF">MELIAE_LOCUS1815</name>
</gene>
<evidence type="ECO:0000256" key="4">
    <source>
        <dbReference type="ARBA" id="ARBA00022552"/>
    </source>
</evidence>
<dbReference type="GO" id="GO:0006364">
    <property type="term" value="P:rRNA processing"/>
    <property type="evidence" value="ECO:0007669"/>
    <property type="project" value="UniProtKB-KW"/>
</dbReference>
<dbReference type="AlphaFoldDB" id="A0A9P0ARX6"/>
<organism evidence="6 7">
    <name type="scientific">Brassicogethes aeneus</name>
    <name type="common">Rape pollen beetle</name>
    <name type="synonym">Meligethes aeneus</name>
    <dbReference type="NCBI Taxonomy" id="1431903"/>
    <lineage>
        <taxon>Eukaryota</taxon>
        <taxon>Metazoa</taxon>
        <taxon>Ecdysozoa</taxon>
        <taxon>Arthropoda</taxon>
        <taxon>Hexapoda</taxon>
        <taxon>Insecta</taxon>
        <taxon>Pterygota</taxon>
        <taxon>Neoptera</taxon>
        <taxon>Endopterygota</taxon>
        <taxon>Coleoptera</taxon>
        <taxon>Polyphaga</taxon>
        <taxon>Cucujiformia</taxon>
        <taxon>Nitidulidae</taxon>
        <taxon>Meligethinae</taxon>
        <taxon>Brassicogethes</taxon>
    </lineage>
</organism>
<evidence type="ECO:0000256" key="3">
    <source>
        <dbReference type="ARBA" id="ARBA00017551"/>
    </source>
</evidence>
<evidence type="ECO:0000313" key="7">
    <source>
        <dbReference type="Proteomes" id="UP001154078"/>
    </source>
</evidence>
<keyword evidence="7" id="KW-1185">Reference proteome</keyword>
<dbReference type="EMBL" id="OV121132">
    <property type="protein sequence ID" value="CAH0547928.1"/>
    <property type="molecule type" value="Genomic_DNA"/>
</dbReference>
<evidence type="ECO:0000256" key="1">
    <source>
        <dbReference type="ARBA" id="ARBA00002210"/>
    </source>
</evidence>
<evidence type="ECO:0000256" key="5">
    <source>
        <dbReference type="SAM" id="MobiDB-lite"/>
    </source>
</evidence>
<proteinExistence type="inferred from homology"/>
<dbReference type="OrthoDB" id="263560at2759"/>
<dbReference type="Proteomes" id="UP001154078">
    <property type="component" value="Chromosome 1"/>
</dbReference>
<feature type="region of interest" description="Disordered" evidence="5">
    <location>
        <begin position="112"/>
        <end position="162"/>
    </location>
</feature>
<keyword evidence="4" id="KW-0698">rRNA processing</keyword>
<dbReference type="Pfam" id="PF10273">
    <property type="entry name" value="WGG"/>
    <property type="match status" value="1"/>
</dbReference>
<dbReference type="InterPro" id="IPR019398">
    <property type="entry name" value="Pre-rRNA_process_TSR2"/>
</dbReference>
<comment type="function">
    <text evidence="1">May be involved in 20S pre-rRNA processing.</text>
</comment>
<name>A0A9P0ARX6_BRAAE</name>
<comment type="similarity">
    <text evidence="2">Belongs to the TSR2 family.</text>
</comment>
<sequence length="162" mass="18774">MEEHFTRIVQHVFNNWTALKLAVEHSMGGANSKQTAVECLNYMVQFCLYEQNVQVEDIQDALEDVLDQEFDMICEDDSPKEIAHILFKFLQILQQGTMEQLEEEYKKLPTSNQEWLSLSQPQVNQEVPVNESSSSDDDEAGGSKQTPMEQDEWTEVKSRRKK</sequence>
<evidence type="ECO:0000313" key="6">
    <source>
        <dbReference type="EMBL" id="CAH0547928.1"/>
    </source>
</evidence>
<protein>
    <recommendedName>
        <fullName evidence="3">Pre-rRNA-processing protein TSR2 homolog</fullName>
    </recommendedName>
</protein>
<accession>A0A9P0ARX6</accession>
<reference evidence="6" key="1">
    <citation type="submission" date="2021-12" db="EMBL/GenBank/DDBJ databases">
        <authorList>
            <person name="King R."/>
        </authorList>
    </citation>
    <scope>NUCLEOTIDE SEQUENCE</scope>
</reference>
<dbReference type="PANTHER" id="PTHR21250">
    <property type="entry name" value="PRE-RRNA-PROCESSING PROTEIN TSR2 HOMOLOG"/>
    <property type="match status" value="1"/>
</dbReference>
<feature type="compositionally biased region" description="Polar residues" evidence="5">
    <location>
        <begin position="112"/>
        <end position="131"/>
    </location>
</feature>